<evidence type="ECO:0000313" key="3">
    <source>
        <dbReference type="EMBL" id="KEJ96445.1"/>
    </source>
</evidence>
<protein>
    <recommendedName>
        <fullName evidence="2">PRC-barrel domain-containing protein</fullName>
    </recommendedName>
</protein>
<dbReference type="InterPro" id="IPR027275">
    <property type="entry name" value="PRC-brl_dom"/>
</dbReference>
<evidence type="ECO:0000256" key="1">
    <source>
        <dbReference type="SAM" id="SignalP"/>
    </source>
</evidence>
<feature type="domain" description="PRC-barrel" evidence="2">
    <location>
        <begin position="25"/>
        <end position="78"/>
    </location>
</feature>
<dbReference type="Pfam" id="PF05239">
    <property type="entry name" value="PRC"/>
    <property type="match status" value="1"/>
</dbReference>
<gene>
    <name evidence="3" type="ORF">SUH3_13880</name>
</gene>
<accession>A0A073J3Q7</accession>
<comment type="caution">
    <text evidence="3">The sequence shown here is derived from an EMBL/GenBank/DDBJ whole genome shotgun (WGS) entry which is preliminary data.</text>
</comment>
<dbReference type="EMBL" id="JAMD01000003">
    <property type="protein sequence ID" value="KEJ96445.1"/>
    <property type="molecule type" value="Genomic_DNA"/>
</dbReference>
<dbReference type="GeneID" id="68869242"/>
<dbReference type="Gene3D" id="2.30.30.240">
    <property type="entry name" value="PRC-barrel domain"/>
    <property type="match status" value="1"/>
</dbReference>
<sequence>MLKSLIVAAVTLPLASVAIAQTANVSGYTNIDDIDVIGSDGGKIGEVETVLVDDAGMPVAVVVEINNGFLDLGDSDVIMQMDTLTWKDGRYATTMTSEDIGGLPMWDD</sequence>
<reference evidence="3 4" key="1">
    <citation type="submission" date="2014-01" db="EMBL/GenBank/DDBJ databases">
        <title>Sulfitobacter sp. H3 (MCCC 1A00686) Genome Sequencing.</title>
        <authorList>
            <person name="Lai Q."/>
            <person name="Hong Z."/>
        </authorList>
    </citation>
    <scope>NUCLEOTIDE SEQUENCE [LARGE SCALE GENOMIC DNA]</scope>
    <source>
        <strain evidence="3 4">H3</strain>
    </source>
</reference>
<dbReference type="RefSeq" id="WP_037923788.1">
    <property type="nucleotide sequence ID" value="NZ_CP054599.1"/>
</dbReference>
<dbReference type="AlphaFoldDB" id="A0A073J3Q7"/>
<dbReference type="SUPFAM" id="SSF50346">
    <property type="entry name" value="PRC-barrel domain"/>
    <property type="match status" value="1"/>
</dbReference>
<evidence type="ECO:0000259" key="2">
    <source>
        <dbReference type="Pfam" id="PF05239"/>
    </source>
</evidence>
<dbReference type="InterPro" id="IPR011033">
    <property type="entry name" value="PRC_barrel-like_sf"/>
</dbReference>
<dbReference type="Proteomes" id="UP000027746">
    <property type="component" value="Unassembled WGS sequence"/>
</dbReference>
<proteinExistence type="predicted"/>
<name>A0A073J3Q7_9RHOB</name>
<organism evidence="3 4">
    <name type="scientific">Pseudosulfitobacter pseudonitzschiae</name>
    <dbReference type="NCBI Taxonomy" id="1402135"/>
    <lineage>
        <taxon>Bacteria</taxon>
        <taxon>Pseudomonadati</taxon>
        <taxon>Pseudomonadota</taxon>
        <taxon>Alphaproteobacteria</taxon>
        <taxon>Rhodobacterales</taxon>
        <taxon>Roseobacteraceae</taxon>
        <taxon>Pseudosulfitobacter</taxon>
    </lineage>
</organism>
<keyword evidence="1" id="KW-0732">Signal</keyword>
<keyword evidence="4" id="KW-1185">Reference proteome</keyword>
<dbReference type="OrthoDB" id="6158291at2"/>
<feature type="chain" id="PRO_5001690291" description="PRC-barrel domain-containing protein" evidence="1">
    <location>
        <begin position="21"/>
        <end position="108"/>
    </location>
</feature>
<feature type="signal peptide" evidence="1">
    <location>
        <begin position="1"/>
        <end position="20"/>
    </location>
</feature>
<evidence type="ECO:0000313" key="4">
    <source>
        <dbReference type="Proteomes" id="UP000027746"/>
    </source>
</evidence>